<proteinExistence type="predicted"/>
<keyword evidence="2" id="KW-1185">Reference proteome</keyword>
<reference evidence="2" key="1">
    <citation type="journal article" date="2023" name="Commun. Biol.">
        <title>Genome analysis of Parmales, the sister group of diatoms, reveals the evolutionary specialization of diatoms from phago-mixotrophs to photoautotrophs.</title>
        <authorList>
            <person name="Ban H."/>
            <person name="Sato S."/>
            <person name="Yoshikawa S."/>
            <person name="Yamada K."/>
            <person name="Nakamura Y."/>
            <person name="Ichinomiya M."/>
            <person name="Sato N."/>
            <person name="Blanc-Mathieu R."/>
            <person name="Endo H."/>
            <person name="Kuwata A."/>
            <person name="Ogata H."/>
        </authorList>
    </citation>
    <scope>NUCLEOTIDE SEQUENCE [LARGE SCALE GENOMIC DNA]</scope>
    <source>
        <strain evidence="2">NIES 3701</strain>
    </source>
</reference>
<gene>
    <name evidence="1" type="ORF">TrST_g1574</name>
</gene>
<organism evidence="1 2">
    <name type="scientific">Triparma strigata</name>
    <dbReference type="NCBI Taxonomy" id="1606541"/>
    <lineage>
        <taxon>Eukaryota</taxon>
        <taxon>Sar</taxon>
        <taxon>Stramenopiles</taxon>
        <taxon>Ochrophyta</taxon>
        <taxon>Bolidophyceae</taxon>
        <taxon>Parmales</taxon>
        <taxon>Triparmaceae</taxon>
        <taxon>Triparma</taxon>
    </lineage>
</organism>
<dbReference type="Gene3D" id="3.40.50.150">
    <property type="entry name" value="Vaccinia Virus protein VP39"/>
    <property type="match status" value="1"/>
</dbReference>
<comment type="caution">
    <text evidence="1">The sequence shown here is derived from an EMBL/GenBank/DDBJ whole genome shotgun (WGS) entry which is preliminary data.</text>
</comment>
<evidence type="ECO:0000313" key="2">
    <source>
        <dbReference type="Proteomes" id="UP001165085"/>
    </source>
</evidence>
<dbReference type="PROSITE" id="PS51257">
    <property type="entry name" value="PROKAR_LIPOPROTEIN"/>
    <property type="match status" value="1"/>
</dbReference>
<dbReference type="SUPFAM" id="SSF53335">
    <property type="entry name" value="S-adenosyl-L-methionine-dependent methyltransferases"/>
    <property type="match status" value="1"/>
</dbReference>
<dbReference type="Proteomes" id="UP001165085">
    <property type="component" value="Unassembled WGS sequence"/>
</dbReference>
<protein>
    <recommendedName>
        <fullName evidence="3">Methyltransferase domain-containing protein</fullName>
    </recommendedName>
</protein>
<dbReference type="OrthoDB" id="61390at2759"/>
<evidence type="ECO:0000313" key="1">
    <source>
        <dbReference type="EMBL" id="GMH95098.1"/>
    </source>
</evidence>
<dbReference type="InterPro" id="IPR029063">
    <property type="entry name" value="SAM-dependent_MTases_sf"/>
</dbReference>
<accession>A0A9W7EZ42</accession>
<dbReference type="EMBL" id="BRXY01000437">
    <property type="protein sequence ID" value="GMH95098.1"/>
    <property type="molecule type" value="Genomic_DNA"/>
</dbReference>
<sequence>MLFTRPNPDHHLPFFFGAACGILTLSAAQTILKQNENIYLQMFLNLLFKPRYIPLPSILLNCSPSQTPRWINLGCWHPSSNASYADACTSMVNLVKAQLSKINHDYVIDVGCGNGDSLRCWDKPSVGVNITPREVELAKINGDCILGDAEDKDCFRGIIEARGRDNRAAVAAVDCAYHFSSRSNFFKNCKDFGFDVVVTDVVLKDGHGWLRRKLIEMACKIAGIPRRNVLTKREYREVLENMGYGVDIQSVPGVFSGFSNFAKRQADICEASGLRFEGLGAQIDDLKSKGIFLAGCEGAFEYLVITAKI</sequence>
<dbReference type="AlphaFoldDB" id="A0A9W7EZ42"/>
<evidence type="ECO:0008006" key="3">
    <source>
        <dbReference type="Google" id="ProtNLM"/>
    </source>
</evidence>
<name>A0A9W7EZ42_9STRA</name>